<feature type="compositionally biased region" description="Low complexity" evidence="5">
    <location>
        <begin position="105"/>
        <end position="131"/>
    </location>
</feature>
<evidence type="ECO:0000259" key="6">
    <source>
        <dbReference type="PROSITE" id="PS50118"/>
    </source>
</evidence>
<name>A0A9W8DQG6_9FUNG</name>
<dbReference type="Pfam" id="PF00505">
    <property type="entry name" value="HMG_box"/>
    <property type="match status" value="1"/>
</dbReference>
<comment type="caution">
    <text evidence="7">The sequence shown here is derived from an EMBL/GenBank/DDBJ whole genome shotgun (WGS) entry which is preliminary data.</text>
</comment>
<dbReference type="EMBL" id="JANBPU010000042">
    <property type="protein sequence ID" value="KAJ1918573.1"/>
    <property type="molecule type" value="Genomic_DNA"/>
</dbReference>
<dbReference type="GO" id="GO:0001228">
    <property type="term" value="F:DNA-binding transcription activator activity, RNA polymerase II-specific"/>
    <property type="evidence" value="ECO:0007669"/>
    <property type="project" value="TreeGrafter"/>
</dbReference>
<feature type="compositionally biased region" description="Polar residues" evidence="5">
    <location>
        <begin position="336"/>
        <end position="355"/>
    </location>
</feature>
<keyword evidence="8" id="KW-1185">Reference proteome</keyword>
<accession>A0A9W8DQG6</accession>
<dbReference type="GO" id="GO:0005634">
    <property type="term" value="C:nucleus"/>
    <property type="evidence" value="ECO:0007669"/>
    <property type="project" value="UniProtKB-UniRule"/>
</dbReference>
<dbReference type="GO" id="GO:0030154">
    <property type="term" value="P:cell differentiation"/>
    <property type="evidence" value="ECO:0007669"/>
    <property type="project" value="TreeGrafter"/>
</dbReference>
<keyword evidence="1" id="KW-0805">Transcription regulation</keyword>
<gene>
    <name evidence="7" type="ORF">H4219_002510</name>
</gene>
<dbReference type="GO" id="GO:0000978">
    <property type="term" value="F:RNA polymerase II cis-regulatory region sequence-specific DNA binding"/>
    <property type="evidence" value="ECO:0007669"/>
    <property type="project" value="TreeGrafter"/>
</dbReference>
<feature type="compositionally biased region" description="Low complexity" evidence="5">
    <location>
        <begin position="415"/>
        <end position="427"/>
    </location>
</feature>
<sequence length="465" mass="50746">MDTSQPPNNTSIAQGCEPLPTPIFNPASMPGTNRSLDYLDHADPSCRQLPGSDYNSYFHSRISVPYINQQQAVLISPLREEYPPASHSQPQDINHPFHQSASDIHPTQHQPISHQQQQQQQPQSHPEPQSSFTTLSFHHAQLQDYDPTSRTMRRATKASKPKHTPRPANAFILYRKAKQAEVIQTNPGVSNKEVSVIIGNMWRNESPEVTQKYRDMAEVEKQRHKELHPNYKYQPRKPKAKRQAEAAAAAAAAAAANAAGNQFGDHSGAMSFHPYTRPPPPFNVQPSDPEGMYRQPPSLPHHPHSDLSPVSGPMLSPPPSSGSIKGPESQFWPHSASYQHQQQGPSHSQLPQTPISMGYHASSGPGHMPSSQNDYYYQQTSQSSGTADSLPSSGGHDSHGHNMMIYNNNGGGSQNSGAGSSSVNVSSDIGRVHNSNTNVGNNGNLGSIDPQSMGLLVQPNPWASV</sequence>
<dbReference type="InterPro" id="IPR036910">
    <property type="entry name" value="HMG_box_dom_sf"/>
</dbReference>
<dbReference type="AlphaFoldDB" id="A0A9W8DQG6"/>
<evidence type="ECO:0000313" key="7">
    <source>
        <dbReference type="EMBL" id="KAJ1918573.1"/>
    </source>
</evidence>
<feature type="domain" description="HMG box" evidence="6">
    <location>
        <begin position="164"/>
        <end position="232"/>
    </location>
</feature>
<dbReference type="InterPro" id="IPR050140">
    <property type="entry name" value="SRY-related_HMG-box_TF-like"/>
</dbReference>
<dbReference type="CDD" id="cd01389">
    <property type="entry name" value="HMG-box_ROX1-like"/>
    <property type="match status" value="1"/>
</dbReference>
<dbReference type="FunFam" id="1.10.30.10:FF:000041">
    <property type="entry name" value="HMG box family protein"/>
    <property type="match status" value="1"/>
</dbReference>
<feature type="region of interest" description="Disordered" evidence="5">
    <location>
        <begin position="1"/>
        <end position="39"/>
    </location>
</feature>
<dbReference type="Proteomes" id="UP001150538">
    <property type="component" value="Unassembled WGS sequence"/>
</dbReference>
<proteinExistence type="predicted"/>
<feature type="compositionally biased region" description="Basic residues" evidence="5">
    <location>
        <begin position="151"/>
        <end position="165"/>
    </location>
</feature>
<dbReference type="PROSITE" id="PS50118">
    <property type="entry name" value="HMG_BOX_2"/>
    <property type="match status" value="1"/>
</dbReference>
<dbReference type="Gene3D" id="1.10.30.10">
    <property type="entry name" value="High mobility group box domain"/>
    <property type="match status" value="1"/>
</dbReference>
<dbReference type="PANTHER" id="PTHR10270">
    <property type="entry name" value="SOX TRANSCRIPTION FACTOR"/>
    <property type="match status" value="1"/>
</dbReference>
<feature type="compositionally biased region" description="Polar residues" evidence="5">
    <location>
        <begin position="1"/>
        <end position="13"/>
    </location>
</feature>
<keyword evidence="3" id="KW-0804">Transcription</keyword>
<dbReference type="SMART" id="SM00398">
    <property type="entry name" value="HMG"/>
    <property type="match status" value="1"/>
</dbReference>
<evidence type="ECO:0000313" key="8">
    <source>
        <dbReference type="Proteomes" id="UP001150538"/>
    </source>
</evidence>
<feature type="region of interest" description="Disordered" evidence="5">
    <location>
        <begin position="143"/>
        <end position="168"/>
    </location>
</feature>
<keyword evidence="4" id="KW-0539">Nucleus</keyword>
<feature type="DNA-binding region" description="HMG box" evidence="4">
    <location>
        <begin position="164"/>
        <end position="232"/>
    </location>
</feature>
<dbReference type="PANTHER" id="PTHR10270:SF161">
    <property type="entry name" value="SEX-DETERMINING REGION Y PROTEIN"/>
    <property type="match status" value="1"/>
</dbReference>
<reference evidence="7" key="1">
    <citation type="submission" date="2022-07" db="EMBL/GenBank/DDBJ databases">
        <title>Phylogenomic reconstructions and comparative analyses of Kickxellomycotina fungi.</title>
        <authorList>
            <person name="Reynolds N.K."/>
            <person name="Stajich J.E."/>
            <person name="Barry K."/>
            <person name="Grigoriev I.V."/>
            <person name="Crous P."/>
            <person name="Smith M.E."/>
        </authorList>
    </citation>
    <scope>NUCLEOTIDE SEQUENCE</scope>
    <source>
        <strain evidence="7">NBRC 100468</strain>
    </source>
</reference>
<evidence type="ECO:0000256" key="5">
    <source>
        <dbReference type="SAM" id="MobiDB-lite"/>
    </source>
</evidence>
<evidence type="ECO:0000256" key="3">
    <source>
        <dbReference type="ARBA" id="ARBA00023163"/>
    </source>
</evidence>
<dbReference type="InterPro" id="IPR009071">
    <property type="entry name" value="HMG_box_dom"/>
</dbReference>
<feature type="compositionally biased region" description="Polar residues" evidence="5">
    <location>
        <begin position="369"/>
        <end position="392"/>
    </location>
</feature>
<dbReference type="SUPFAM" id="SSF47095">
    <property type="entry name" value="HMG-box"/>
    <property type="match status" value="1"/>
</dbReference>
<feature type="region of interest" description="Disordered" evidence="5">
    <location>
        <begin position="265"/>
        <end position="427"/>
    </location>
</feature>
<keyword evidence="2 4" id="KW-0238">DNA-binding</keyword>
<evidence type="ECO:0000256" key="4">
    <source>
        <dbReference type="PROSITE-ProRule" id="PRU00267"/>
    </source>
</evidence>
<protein>
    <recommendedName>
        <fullName evidence="6">HMG box domain-containing protein</fullName>
    </recommendedName>
</protein>
<evidence type="ECO:0000256" key="1">
    <source>
        <dbReference type="ARBA" id="ARBA00023015"/>
    </source>
</evidence>
<feature type="compositionally biased region" description="Polar residues" evidence="5">
    <location>
        <begin position="86"/>
        <end position="102"/>
    </location>
</feature>
<evidence type="ECO:0000256" key="2">
    <source>
        <dbReference type="ARBA" id="ARBA00023125"/>
    </source>
</evidence>
<organism evidence="7 8">
    <name type="scientific">Mycoemilia scoparia</name>
    <dbReference type="NCBI Taxonomy" id="417184"/>
    <lineage>
        <taxon>Eukaryota</taxon>
        <taxon>Fungi</taxon>
        <taxon>Fungi incertae sedis</taxon>
        <taxon>Zoopagomycota</taxon>
        <taxon>Kickxellomycotina</taxon>
        <taxon>Kickxellomycetes</taxon>
        <taxon>Kickxellales</taxon>
        <taxon>Kickxellaceae</taxon>
        <taxon>Mycoemilia</taxon>
    </lineage>
</organism>
<dbReference type="OrthoDB" id="6247875at2759"/>
<feature type="region of interest" description="Disordered" evidence="5">
    <location>
        <begin position="82"/>
        <end position="131"/>
    </location>
</feature>